<evidence type="ECO:0000313" key="7">
    <source>
        <dbReference type="Proteomes" id="UP000237947"/>
    </source>
</evidence>
<feature type="signal peptide" evidence="5">
    <location>
        <begin position="1"/>
        <end position="23"/>
    </location>
</feature>
<sequence>MNLQKIGRAGLAVLLSFSLVACNAGGKPSTTNEKQDNDSNKLNIATSFYPMYEFTKAITGETANVTNIMPAGSASHGWEPSAKQVAELSKADLLIYQGAGMEEWIDSVKASLESEGSKLKWVEAGEGIELLPGHSHDHDHDHEDDHDHDHDHDHEDDHDHDHDHDREDDHDHDHDHDHEGEHDHEDDHDHEHEHSHTYDPHLWLSPKNSSKMLENIKNALVEINPEAKDTYEKNFNDYNMKLKELDKLYSEKLSENNVKSFVITHEAFGYIAKDYGLKQYGLTGMGTEQDPNPEKMKEMVNLVKSEHMKAIYFDDAGSDKIAQVLANEIGDVKVLPLTTMHSPTEEELAAGETYFTKMERNLENLCVNNQAK</sequence>
<dbReference type="GO" id="GO:0046872">
    <property type="term" value="F:metal ion binding"/>
    <property type="evidence" value="ECO:0007669"/>
    <property type="project" value="InterPro"/>
</dbReference>
<keyword evidence="3 5" id="KW-0732">Signal</keyword>
<dbReference type="Gene3D" id="3.40.50.1980">
    <property type="entry name" value="Nitrogenase molybdenum iron protein domain"/>
    <property type="match status" value="3"/>
</dbReference>
<reference evidence="7" key="1">
    <citation type="submission" date="2018-02" db="EMBL/GenBank/DDBJ databases">
        <authorList>
            <person name="Holder M.E."/>
            <person name="Ajami N.J."/>
            <person name="Petrosino J.F."/>
        </authorList>
    </citation>
    <scope>NUCLEOTIDE SEQUENCE [LARGE SCALE GENOMIC DNA]</scope>
    <source>
        <strain evidence="7">CCUG 47711</strain>
    </source>
</reference>
<dbReference type="RefSeq" id="WP_106012314.1">
    <property type="nucleotide sequence ID" value="NZ_CP027226.1"/>
</dbReference>
<accession>A0A2S0KMR9</accession>
<evidence type="ECO:0008006" key="8">
    <source>
        <dbReference type="Google" id="ProtNLM"/>
    </source>
</evidence>
<evidence type="ECO:0000256" key="2">
    <source>
        <dbReference type="ARBA" id="ARBA00022448"/>
    </source>
</evidence>
<proteinExistence type="inferred from homology"/>
<evidence type="ECO:0000256" key="3">
    <source>
        <dbReference type="ARBA" id="ARBA00022729"/>
    </source>
</evidence>
<dbReference type="GO" id="GO:0007155">
    <property type="term" value="P:cell adhesion"/>
    <property type="evidence" value="ECO:0007669"/>
    <property type="project" value="InterPro"/>
</dbReference>
<evidence type="ECO:0000256" key="1">
    <source>
        <dbReference type="ARBA" id="ARBA00011028"/>
    </source>
</evidence>
<dbReference type="InterPro" id="IPR006129">
    <property type="entry name" value="AdhesinB"/>
</dbReference>
<dbReference type="SUPFAM" id="SSF53807">
    <property type="entry name" value="Helical backbone' metal receptor"/>
    <property type="match status" value="1"/>
</dbReference>
<dbReference type="GO" id="GO:0030001">
    <property type="term" value="P:metal ion transport"/>
    <property type="evidence" value="ECO:0007669"/>
    <property type="project" value="InterPro"/>
</dbReference>
<evidence type="ECO:0000256" key="5">
    <source>
        <dbReference type="SAM" id="SignalP"/>
    </source>
</evidence>
<comment type="similarity">
    <text evidence="1">Belongs to the bacterial solute-binding protein 9 family.</text>
</comment>
<dbReference type="PRINTS" id="PR00691">
    <property type="entry name" value="ADHESINB"/>
</dbReference>
<organism evidence="6 7">
    <name type="scientific">Fastidiosipila sanguinis</name>
    <dbReference type="NCBI Taxonomy" id="236753"/>
    <lineage>
        <taxon>Bacteria</taxon>
        <taxon>Bacillati</taxon>
        <taxon>Bacillota</taxon>
        <taxon>Clostridia</taxon>
        <taxon>Eubacteriales</taxon>
        <taxon>Oscillospiraceae</taxon>
        <taxon>Fastidiosipila</taxon>
    </lineage>
</organism>
<dbReference type="PANTHER" id="PTHR42953">
    <property type="entry name" value="HIGH-AFFINITY ZINC UPTAKE SYSTEM PROTEIN ZNUA-RELATED"/>
    <property type="match status" value="1"/>
</dbReference>
<dbReference type="Pfam" id="PF01297">
    <property type="entry name" value="ZnuA"/>
    <property type="match status" value="1"/>
</dbReference>
<dbReference type="AlphaFoldDB" id="A0A2S0KMR9"/>
<dbReference type="KEGG" id="fsa:C5Q98_03400"/>
<dbReference type="OrthoDB" id="9810636at2"/>
<name>A0A2S0KMR9_9FIRM</name>
<evidence type="ECO:0000313" key="6">
    <source>
        <dbReference type="EMBL" id="AVM42331.1"/>
    </source>
</evidence>
<keyword evidence="7" id="KW-1185">Reference proteome</keyword>
<evidence type="ECO:0000256" key="4">
    <source>
        <dbReference type="SAM" id="MobiDB-lite"/>
    </source>
</evidence>
<protein>
    <recommendedName>
        <fullName evidence="8">ABC transporter substrate-binding protein</fullName>
    </recommendedName>
</protein>
<keyword evidence="2" id="KW-0813">Transport</keyword>
<feature type="region of interest" description="Disordered" evidence="4">
    <location>
        <begin position="130"/>
        <end position="202"/>
    </location>
</feature>
<dbReference type="PANTHER" id="PTHR42953:SF3">
    <property type="entry name" value="HIGH-AFFINITY ZINC UPTAKE SYSTEM PROTEIN ZNUA"/>
    <property type="match status" value="1"/>
</dbReference>
<dbReference type="InterPro" id="IPR050492">
    <property type="entry name" value="Bact_metal-bind_prot9"/>
</dbReference>
<dbReference type="EMBL" id="CP027226">
    <property type="protein sequence ID" value="AVM42331.1"/>
    <property type="molecule type" value="Genomic_DNA"/>
</dbReference>
<gene>
    <name evidence="6" type="ORF">C5Q98_03400</name>
</gene>
<feature type="compositionally biased region" description="Basic and acidic residues" evidence="4">
    <location>
        <begin position="134"/>
        <end position="199"/>
    </location>
</feature>
<dbReference type="PROSITE" id="PS51257">
    <property type="entry name" value="PROKAR_LIPOPROTEIN"/>
    <property type="match status" value="1"/>
</dbReference>
<dbReference type="Proteomes" id="UP000237947">
    <property type="component" value="Chromosome"/>
</dbReference>
<dbReference type="InterPro" id="IPR006127">
    <property type="entry name" value="ZnuA-like"/>
</dbReference>
<feature type="chain" id="PRO_5039476031" description="ABC transporter substrate-binding protein" evidence="5">
    <location>
        <begin position="24"/>
        <end position="372"/>
    </location>
</feature>